<dbReference type="Gene3D" id="3.40.470.10">
    <property type="entry name" value="Uracil-DNA glycosylase-like domain"/>
    <property type="match status" value="1"/>
</dbReference>
<dbReference type="GO" id="GO:0006281">
    <property type="term" value="P:DNA repair"/>
    <property type="evidence" value="ECO:0007669"/>
    <property type="project" value="UniProtKB-KW"/>
</dbReference>
<dbReference type="SUPFAM" id="SSF52141">
    <property type="entry name" value="Uracil-DNA glycosylase-like"/>
    <property type="match status" value="1"/>
</dbReference>
<evidence type="ECO:0000256" key="11">
    <source>
        <dbReference type="ARBA" id="ARBA00023204"/>
    </source>
</evidence>
<keyword evidence="6" id="KW-0479">Metal-binding</keyword>
<evidence type="ECO:0000256" key="4">
    <source>
        <dbReference type="ARBA" id="ARBA00019403"/>
    </source>
</evidence>
<dbReference type="STRING" id="937334.SAMN05444406_10388"/>
<comment type="catalytic activity">
    <reaction evidence="1">
        <text>Hydrolyzes single-stranded DNA or mismatched double-stranded DNA and polynucleotides, releasing free uracil.</text>
        <dbReference type="EC" id="3.2.2.27"/>
    </reaction>
</comment>
<dbReference type="RefSeq" id="WP_025748639.1">
    <property type="nucleotide sequence ID" value="NZ_FOXR01000003.1"/>
</dbReference>
<keyword evidence="5" id="KW-0004">4Fe-4S</keyword>
<dbReference type="Proteomes" id="UP000198577">
    <property type="component" value="Unassembled WGS sequence"/>
</dbReference>
<keyword evidence="10" id="KW-0411">Iron-sulfur</keyword>
<dbReference type="InterPro" id="IPR051536">
    <property type="entry name" value="UDG_Type-4/5"/>
</dbReference>
<dbReference type="PANTHER" id="PTHR33693">
    <property type="entry name" value="TYPE-5 URACIL-DNA GLYCOSYLASE"/>
    <property type="match status" value="1"/>
</dbReference>
<dbReference type="InterPro" id="IPR036895">
    <property type="entry name" value="Uracil-DNA_glycosylase-like_sf"/>
</dbReference>
<evidence type="ECO:0000256" key="5">
    <source>
        <dbReference type="ARBA" id="ARBA00022485"/>
    </source>
</evidence>
<dbReference type="GO" id="GO:0051539">
    <property type="term" value="F:4 iron, 4 sulfur cluster binding"/>
    <property type="evidence" value="ECO:0007669"/>
    <property type="project" value="UniProtKB-KW"/>
</dbReference>
<evidence type="ECO:0000256" key="7">
    <source>
        <dbReference type="ARBA" id="ARBA00022763"/>
    </source>
</evidence>
<keyword evidence="11" id="KW-0234">DNA repair</keyword>
<evidence type="ECO:0000256" key="1">
    <source>
        <dbReference type="ARBA" id="ARBA00001400"/>
    </source>
</evidence>
<dbReference type="Pfam" id="PF03167">
    <property type="entry name" value="UDG"/>
    <property type="match status" value="1"/>
</dbReference>
<dbReference type="AlphaFoldDB" id="A0A1I5SWR0"/>
<dbReference type="GO" id="GO:0046872">
    <property type="term" value="F:metal ion binding"/>
    <property type="evidence" value="ECO:0007669"/>
    <property type="project" value="UniProtKB-KW"/>
</dbReference>
<accession>A0A1I5SWR0</accession>
<evidence type="ECO:0000313" key="14">
    <source>
        <dbReference type="Proteomes" id="UP000198577"/>
    </source>
</evidence>
<reference evidence="13 14" key="1">
    <citation type="submission" date="2016-10" db="EMBL/GenBank/DDBJ databases">
        <authorList>
            <person name="de Groot N.N."/>
        </authorList>
    </citation>
    <scope>NUCLEOTIDE SEQUENCE [LARGE SCALE GENOMIC DNA]</scope>
    <source>
        <strain evidence="13 14">DSM 20678</strain>
    </source>
</reference>
<evidence type="ECO:0000256" key="9">
    <source>
        <dbReference type="ARBA" id="ARBA00023004"/>
    </source>
</evidence>
<dbReference type="CDD" id="cd10030">
    <property type="entry name" value="UDG-F4_TTUDGA_SPO1dp_like"/>
    <property type="match status" value="1"/>
</dbReference>
<dbReference type="SMART" id="SM00986">
    <property type="entry name" value="UDG"/>
    <property type="match status" value="1"/>
</dbReference>
<evidence type="ECO:0000256" key="3">
    <source>
        <dbReference type="ARBA" id="ARBA00012030"/>
    </source>
</evidence>
<comment type="similarity">
    <text evidence="2">Belongs to the uracil-DNA glycosylase (UDG) superfamily. Type 4 (UDGa) family.</text>
</comment>
<keyword evidence="8" id="KW-0378">Hydrolase</keyword>
<gene>
    <name evidence="13" type="ORF">SAMN05444406_10388</name>
</gene>
<keyword evidence="7" id="KW-0227">DNA damage</keyword>
<evidence type="ECO:0000256" key="10">
    <source>
        <dbReference type="ARBA" id="ARBA00023014"/>
    </source>
</evidence>
<protein>
    <recommendedName>
        <fullName evidence="4">Type-4 uracil-DNA glycosylase</fullName>
        <ecNumber evidence="3">3.2.2.27</ecNumber>
    </recommendedName>
</protein>
<dbReference type="EC" id="3.2.2.27" evidence="3"/>
<dbReference type="EMBL" id="FOXR01000003">
    <property type="protein sequence ID" value="SFP75222.1"/>
    <property type="molecule type" value="Genomic_DNA"/>
</dbReference>
<name>A0A1I5SWR0_9FIRM</name>
<sequence length="193" mass="22137">MDAVDTEKLWAQLIRAVETCQKCDLYKTRTHVVPGEGNRNADLMFIGEGPGRDEDLTGRPFVGKAGQLLNKMIAAIGLKREEVYIANIVKCRPPGNRVPRESEAESCLPYLRRQVYLVRPRIIVCLGATAMRYVIDRKASITSIRGQWFERKGYWLMATYHPAALLRDSDKKYDAWEDFKKIRDKLHELGLKP</sequence>
<keyword evidence="9" id="KW-0408">Iron</keyword>
<organism evidence="13 14">
    <name type="scientific">Caldicoprobacter faecalis</name>
    <dbReference type="NCBI Taxonomy" id="937334"/>
    <lineage>
        <taxon>Bacteria</taxon>
        <taxon>Bacillati</taxon>
        <taxon>Bacillota</taxon>
        <taxon>Clostridia</taxon>
        <taxon>Caldicoprobacterales</taxon>
        <taxon>Caldicoprobacteraceae</taxon>
        <taxon>Caldicoprobacter</taxon>
    </lineage>
</organism>
<feature type="domain" description="Uracil-DNA glycosylase-like" evidence="12">
    <location>
        <begin position="34"/>
        <end position="180"/>
    </location>
</feature>
<evidence type="ECO:0000256" key="2">
    <source>
        <dbReference type="ARBA" id="ARBA00006521"/>
    </source>
</evidence>
<dbReference type="PANTHER" id="PTHR33693:SF1">
    <property type="entry name" value="TYPE-4 URACIL-DNA GLYCOSYLASE"/>
    <property type="match status" value="1"/>
</dbReference>
<evidence type="ECO:0000259" key="12">
    <source>
        <dbReference type="SMART" id="SM00986"/>
    </source>
</evidence>
<dbReference type="OrthoDB" id="5290748at2"/>
<evidence type="ECO:0000313" key="13">
    <source>
        <dbReference type="EMBL" id="SFP75222.1"/>
    </source>
</evidence>
<proteinExistence type="inferred from homology"/>
<dbReference type="InterPro" id="IPR005273">
    <property type="entry name" value="Ura-DNA_glyco_family4"/>
</dbReference>
<dbReference type="GO" id="GO:0004844">
    <property type="term" value="F:uracil DNA N-glycosylase activity"/>
    <property type="evidence" value="ECO:0007669"/>
    <property type="project" value="UniProtKB-EC"/>
</dbReference>
<dbReference type="SMART" id="SM00987">
    <property type="entry name" value="UreE_C"/>
    <property type="match status" value="1"/>
</dbReference>
<keyword evidence="14" id="KW-1185">Reference proteome</keyword>
<evidence type="ECO:0000256" key="8">
    <source>
        <dbReference type="ARBA" id="ARBA00022801"/>
    </source>
</evidence>
<dbReference type="InterPro" id="IPR005122">
    <property type="entry name" value="Uracil-DNA_glycosylase-like"/>
</dbReference>
<dbReference type="NCBIfam" id="TIGR00758">
    <property type="entry name" value="UDG_fam4"/>
    <property type="match status" value="1"/>
</dbReference>
<evidence type="ECO:0000256" key="6">
    <source>
        <dbReference type="ARBA" id="ARBA00022723"/>
    </source>
</evidence>